<name>R4Z3J8_9ACTN</name>
<sequence length="300" mass="31071">MKLGIFDGNSGPHVTVDDYVATARAAADAGFDSYWLPQIFGMEALSLLGMIGREVPGINLGTSVVPTYPRHPVTMAAEALTAQKASGGRLHLGIGLSHQMVIENMFGMSFDRPAGHMAEYLEALTPLLRGEAAAASGERISAHVSLEIEADPVPLLIAALGPKMLRLAAEYADGTITWMTGPATLADHTIPTLNAARDDLGRGPARVAAALPVAVTADVAAAREVAAKAFAVYGMLPSYRAMLDREGAAGPADVAIIGSAGEVGDRIGQLAEIGVTDFAAVEFLRGDDGAATREVLTGLL</sequence>
<evidence type="ECO:0000256" key="1">
    <source>
        <dbReference type="ARBA" id="ARBA00023002"/>
    </source>
</evidence>
<organism evidence="3 4">
    <name type="scientific">Candidatus Neomicrothrix parvicella RN1</name>
    <dbReference type="NCBI Taxonomy" id="1229780"/>
    <lineage>
        <taxon>Bacteria</taxon>
        <taxon>Bacillati</taxon>
        <taxon>Actinomycetota</taxon>
        <taxon>Acidimicrobiia</taxon>
        <taxon>Acidimicrobiales</taxon>
        <taxon>Microthrixaceae</taxon>
        <taxon>Candidatus Neomicrothrix</taxon>
    </lineage>
</organism>
<dbReference type="OrthoDB" id="7054907at2"/>
<dbReference type="Gene3D" id="3.20.20.30">
    <property type="entry name" value="Luciferase-like domain"/>
    <property type="match status" value="1"/>
</dbReference>
<dbReference type="NCBIfam" id="TIGR03564">
    <property type="entry name" value="F420_MSMEG_4879"/>
    <property type="match status" value="1"/>
</dbReference>
<evidence type="ECO:0000259" key="2">
    <source>
        <dbReference type="Pfam" id="PF00296"/>
    </source>
</evidence>
<keyword evidence="4" id="KW-1185">Reference proteome</keyword>
<accession>R4Z3J8</accession>
<evidence type="ECO:0000313" key="3">
    <source>
        <dbReference type="EMBL" id="CCM65514.1"/>
    </source>
</evidence>
<evidence type="ECO:0000313" key="4">
    <source>
        <dbReference type="Proteomes" id="UP000018291"/>
    </source>
</evidence>
<dbReference type="CDD" id="cd01097">
    <property type="entry name" value="Tetrahydromethanopterin_reductase"/>
    <property type="match status" value="1"/>
</dbReference>
<keyword evidence="3" id="KW-0503">Monooxygenase</keyword>
<dbReference type="InterPro" id="IPR019910">
    <property type="entry name" value="Lucif-like_OxRdtase_MSMEG_4879"/>
</dbReference>
<dbReference type="EMBL" id="CANL01000078">
    <property type="protein sequence ID" value="CCM65514.1"/>
    <property type="molecule type" value="Genomic_DNA"/>
</dbReference>
<proteinExistence type="predicted"/>
<dbReference type="GO" id="GO:0016705">
    <property type="term" value="F:oxidoreductase activity, acting on paired donors, with incorporation or reduction of molecular oxygen"/>
    <property type="evidence" value="ECO:0007669"/>
    <property type="project" value="InterPro"/>
</dbReference>
<dbReference type="InterPro" id="IPR036661">
    <property type="entry name" value="Luciferase-like_sf"/>
</dbReference>
<dbReference type="PANTHER" id="PTHR43244">
    <property type="match status" value="1"/>
</dbReference>
<dbReference type="AlphaFoldDB" id="R4Z3J8"/>
<protein>
    <submittedName>
        <fullName evidence="3">Luciferase-like monooxygenase</fullName>
    </submittedName>
</protein>
<dbReference type="InterPro" id="IPR011251">
    <property type="entry name" value="Luciferase-like_dom"/>
</dbReference>
<reference evidence="3 4" key="1">
    <citation type="journal article" date="2013" name="ISME J.">
        <title>Metabolic model for the filamentous 'Candidatus Microthrix parvicella' based on genomic and metagenomic analyses.</title>
        <authorList>
            <person name="Jon McIlroy S."/>
            <person name="Kristiansen R."/>
            <person name="Albertsen M."/>
            <person name="Michael Karst S."/>
            <person name="Rossetti S."/>
            <person name="Lund Nielsen J."/>
            <person name="Tandoi V."/>
            <person name="James Seviour R."/>
            <person name="Nielsen P.H."/>
        </authorList>
    </citation>
    <scope>NUCLEOTIDE SEQUENCE [LARGE SCALE GENOMIC DNA]</scope>
    <source>
        <strain evidence="3 4">RN1</strain>
    </source>
</reference>
<dbReference type="Pfam" id="PF00296">
    <property type="entry name" value="Bac_luciferase"/>
    <property type="match status" value="1"/>
</dbReference>
<dbReference type="SUPFAM" id="SSF51679">
    <property type="entry name" value="Bacterial luciferase-like"/>
    <property type="match status" value="1"/>
</dbReference>
<dbReference type="RefSeq" id="WP_012230279.1">
    <property type="nucleotide sequence ID" value="NZ_HG422565.1"/>
</dbReference>
<dbReference type="InterPro" id="IPR050564">
    <property type="entry name" value="F420-G6PD/mer"/>
</dbReference>
<keyword evidence="1" id="KW-0560">Oxidoreductase</keyword>
<dbReference type="HOGENOM" id="CLU_027853_5_4_11"/>
<dbReference type="PANTHER" id="PTHR43244:SF1">
    <property type="entry name" value="5,10-METHYLENETETRAHYDROMETHANOPTERIN REDUCTASE"/>
    <property type="match status" value="1"/>
</dbReference>
<dbReference type="eggNOG" id="COG2141">
    <property type="taxonomic scope" value="Bacteria"/>
</dbReference>
<dbReference type="Proteomes" id="UP000018291">
    <property type="component" value="Unassembled WGS sequence"/>
</dbReference>
<gene>
    <name evidence="3" type="ORF">BN381_80044</name>
</gene>
<comment type="caution">
    <text evidence="3">The sequence shown here is derived from an EMBL/GenBank/DDBJ whole genome shotgun (WGS) entry which is preliminary data.</text>
</comment>
<feature type="domain" description="Luciferase-like" evidence="2">
    <location>
        <begin position="13"/>
        <end position="276"/>
    </location>
</feature>
<dbReference type="STRING" id="1229780.BN381_80044"/>
<dbReference type="GO" id="GO:0004497">
    <property type="term" value="F:monooxygenase activity"/>
    <property type="evidence" value="ECO:0007669"/>
    <property type="project" value="UniProtKB-KW"/>
</dbReference>